<dbReference type="InterPro" id="IPR036038">
    <property type="entry name" value="Aminotransferase-like"/>
</dbReference>
<keyword evidence="3" id="KW-1185">Reference proteome</keyword>
<dbReference type="InterPro" id="IPR043132">
    <property type="entry name" value="BCAT-like_C"/>
</dbReference>
<dbReference type="AlphaFoldDB" id="A0A2V0PDI5"/>
<reference evidence="2 3" key="1">
    <citation type="journal article" date="2018" name="Sci. Rep.">
        <title>Raphidocelis subcapitata (=Pseudokirchneriella subcapitata) provides an insight into genome evolution and environmental adaptations in the Sphaeropleales.</title>
        <authorList>
            <person name="Suzuki S."/>
            <person name="Yamaguchi H."/>
            <person name="Nakajima N."/>
            <person name="Kawachi M."/>
        </authorList>
    </citation>
    <scope>NUCLEOTIDE SEQUENCE [LARGE SCALE GENOMIC DNA]</scope>
    <source>
        <strain evidence="2 3">NIES-35</strain>
    </source>
</reference>
<dbReference type="GO" id="GO:0003824">
    <property type="term" value="F:catalytic activity"/>
    <property type="evidence" value="ECO:0007669"/>
    <property type="project" value="InterPro"/>
</dbReference>
<evidence type="ECO:0000256" key="1">
    <source>
        <dbReference type="SAM" id="MobiDB-lite"/>
    </source>
</evidence>
<gene>
    <name evidence="2" type="ORF">Rsub_08086</name>
</gene>
<dbReference type="PANTHER" id="PTHR47703">
    <property type="entry name" value="D-AMINOACID AMINOTRANSFERASE-LIKE PLP-DEPENDENT ENZYMES SUPERFAMILY PROTEIN"/>
    <property type="match status" value="1"/>
</dbReference>
<accession>A0A2V0PDI5</accession>
<dbReference type="Proteomes" id="UP000247498">
    <property type="component" value="Unassembled WGS sequence"/>
</dbReference>
<feature type="compositionally biased region" description="Gly residues" evidence="1">
    <location>
        <begin position="267"/>
        <end position="281"/>
    </location>
</feature>
<dbReference type="InParanoid" id="A0A2V0PDI5"/>
<sequence>MAAAPSVALSDGARRAPPAGPAAFAAERPRGVYTSALAPGGAAVADWQLHVARLAGNMETLNQERPPSFAPFLQWCRQQGVAAERAVGALAGPQVAAALDLLRREAAPGGGGGASDGGGASGGGSTGSGADARDAMVVVVLDKSAHSGEAAAPDAAAAPAVAAAAAPAAGAAGAAAGAPLSVSVLAAWLPARAGGRADEAVKVVARGGPRPWAHAKHCEWVAQRRGLEAFRPADVAEVVLTDGGDGLLEGLVTNFFVVAEVAGGGRGGGSGGGSGGSGGARHGAAGAAASSGGESGAAEAAANEETAGPAAAAAPGLVDLSRFELQTACGPGQPVLAGVTQRRVLEAAAALGLAARLEAPRGGGRAAWREAFIANCIKGLQPVRSVAFWPDGDAPQWELQLPAPDDAGSGGGGGGGAGPVTRLLRARVAALQSWPA</sequence>
<proteinExistence type="predicted"/>
<dbReference type="PANTHER" id="PTHR47703:SF2">
    <property type="entry name" value="D-AMINOACID AMINOTRANSFERASE-LIKE PLP-DEPENDENT ENZYMES SUPERFAMILY PROTEIN"/>
    <property type="match status" value="1"/>
</dbReference>
<protein>
    <submittedName>
        <fullName evidence="2">Uncharacterized protein</fullName>
    </submittedName>
</protein>
<dbReference type="OrthoDB" id="59470at2759"/>
<feature type="compositionally biased region" description="Low complexity" evidence="1">
    <location>
        <begin position="282"/>
        <end position="307"/>
    </location>
</feature>
<dbReference type="Gene3D" id="3.20.10.10">
    <property type="entry name" value="D-amino Acid Aminotransferase, subunit A, domain 2"/>
    <property type="match status" value="1"/>
</dbReference>
<feature type="region of interest" description="Disordered" evidence="1">
    <location>
        <begin position="1"/>
        <end position="22"/>
    </location>
</feature>
<name>A0A2V0PDI5_9CHLO</name>
<evidence type="ECO:0000313" key="3">
    <source>
        <dbReference type="Proteomes" id="UP000247498"/>
    </source>
</evidence>
<feature type="compositionally biased region" description="Gly residues" evidence="1">
    <location>
        <begin position="108"/>
        <end position="127"/>
    </location>
</feature>
<feature type="region of interest" description="Disordered" evidence="1">
    <location>
        <begin position="108"/>
        <end position="129"/>
    </location>
</feature>
<comment type="caution">
    <text evidence="2">The sequence shown here is derived from an EMBL/GenBank/DDBJ whole genome shotgun (WGS) entry which is preliminary data.</text>
</comment>
<feature type="region of interest" description="Disordered" evidence="1">
    <location>
        <begin position="267"/>
        <end position="307"/>
    </location>
</feature>
<evidence type="ECO:0000313" key="2">
    <source>
        <dbReference type="EMBL" id="GBF95963.1"/>
    </source>
</evidence>
<organism evidence="2 3">
    <name type="scientific">Raphidocelis subcapitata</name>
    <dbReference type="NCBI Taxonomy" id="307507"/>
    <lineage>
        <taxon>Eukaryota</taxon>
        <taxon>Viridiplantae</taxon>
        <taxon>Chlorophyta</taxon>
        <taxon>core chlorophytes</taxon>
        <taxon>Chlorophyceae</taxon>
        <taxon>CS clade</taxon>
        <taxon>Sphaeropleales</taxon>
        <taxon>Selenastraceae</taxon>
        <taxon>Raphidocelis</taxon>
    </lineage>
</organism>
<dbReference type="EMBL" id="BDRX01000072">
    <property type="protein sequence ID" value="GBF95963.1"/>
    <property type="molecule type" value="Genomic_DNA"/>
</dbReference>
<dbReference type="SUPFAM" id="SSF56752">
    <property type="entry name" value="D-aminoacid aminotransferase-like PLP-dependent enzymes"/>
    <property type="match status" value="2"/>
</dbReference>